<sequence>FLQGHDFLKSSSHSYSSHQIQFPNKSEKEMAALLIRVHDHRAVKAAIMEDHTENDTVINGRRKGEVFEWIRGWGDKKRQLLTEREEKTTGFFLSLFPLSNPCDANTFQRLGDVHRKNYTLTKEKFHSALQRDAIPAGLKLSGKGIHSPAGQCPKHAVTLCQVYTNDVKRTANVSNEKLK</sequence>
<feature type="non-terminal residue" evidence="1">
    <location>
        <position position="1"/>
    </location>
</feature>
<name>A0AAV6R3V9_SOLSE</name>
<keyword evidence="2" id="KW-1185">Reference proteome</keyword>
<reference evidence="1 2" key="1">
    <citation type="journal article" date="2021" name="Sci. Rep.">
        <title>Chromosome anchoring in Senegalese sole (Solea senegalensis) reveals sex-associated markers and genome rearrangements in flatfish.</title>
        <authorList>
            <person name="Guerrero-Cozar I."/>
            <person name="Gomez-Garrido J."/>
            <person name="Berbel C."/>
            <person name="Martinez-Blanch J.F."/>
            <person name="Alioto T."/>
            <person name="Claros M.G."/>
            <person name="Gagnaire P.A."/>
            <person name="Manchado M."/>
        </authorList>
    </citation>
    <scope>NUCLEOTIDE SEQUENCE [LARGE SCALE GENOMIC DNA]</scope>
    <source>
        <strain evidence="1">Sse05_10M</strain>
    </source>
</reference>
<evidence type="ECO:0000313" key="1">
    <source>
        <dbReference type="EMBL" id="KAG7499818.1"/>
    </source>
</evidence>
<dbReference type="AlphaFoldDB" id="A0AAV6R3V9"/>
<dbReference type="Proteomes" id="UP000693946">
    <property type="component" value="Linkage Group LG20"/>
</dbReference>
<dbReference type="EMBL" id="JAGKHQ010000013">
    <property type="protein sequence ID" value="KAG7499818.1"/>
    <property type="molecule type" value="Genomic_DNA"/>
</dbReference>
<comment type="caution">
    <text evidence="1">The sequence shown here is derived from an EMBL/GenBank/DDBJ whole genome shotgun (WGS) entry which is preliminary data.</text>
</comment>
<accession>A0AAV6R3V9</accession>
<evidence type="ECO:0000313" key="2">
    <source>
        <dbReference type="Proteomes" id="UP000693946"/>
    </source>
</evidence>
<proteinExistence type="predicted"/>
<protein>
    <submittedName>
        <fullName evidence="1">Uncharacterized protein</fullName>
    </submittedName>
</protein>
<organism evidence="1 2">
    <name type="scientific">Solea senegalensis</name>
    <name type="common">Senegalese sole</name>
    <dbReference type="NCBI Taxonomy" id="28829"/>
    <lineage>
        <taxon>Eukaryota</taxon>
        <taxon>Metazoa</taxon>
        <taxon>Chordata</taxon>
        <taxon>Craniata</taxon>
        <taxon>Vertebrata</taxon>
        <taxon>Euteleostomi</taxon>
        <taxon>Actinopterygii</taxon>
        <taxon>Neopterygii</taxon>
        <taxon>Teleostei</taxon>
        <taxon>Neoteleostei</taxon>
        <taxon>Acanthomorphata</taxon>
        <taxon>Carangaria</taxon>
        <taxon>Pleuronectiformes</taxon>
        <taxon>Pleuronectoidei</taxon>
        <taxon>Soleidae</taxon>
        <taxon>Solea</taxon>
    </lineage>
</organism>
<gene>
    <name evidence="1" type="ORF">JOB18_000625</name>
</gene>